<evidence type="ECO:0000256" key="3">
    <source>
        <dbReference type="ARBA" id="ARBA00011786"/>
    </source>
</evidence>
<evidence type="ECO:0000256" key="5">
    <source>
        <dbReference type="SAM" id="Phobius"/>
    </source>
</evidence>
<dbReference type="HOGENOM" id="CLU_043219_0_0_1"/>
<protein>
    <recommendedName>
        <fullName evidence="6">Band 7 domain-containing protein</fullName>
    </recommendedName>
</protein>
<reference evidence="7" key="2">
    <citation type="submission" date="2018-05" db="EMBL/GenBank/DDBJ databases">
        <title>OmerRS3 (Oryza meridionalis Reference Sequence Version 3).</title>
        <authorList>
            <person name="Zhang J."/>
            <person name="Kudrna D."/>
            <person name="Lee S."/>
            <person name="Talag J."/>
            <person name="Welchert J."/>
            <person name="Wing R.A."/>
        </authorList>
    </citation>
    <scope>NUCLEOTIDE SEQUENCE [LARGE SCALE GENOMIC DNA]</scope>
    <source>
        <strain evidence="7">cv. OR44</strain>
    </source>
</reference>
<dbReference type="eggNOG" id="KOG3090">
    <property type="taxonomic scope" value="Eukaryota"/>
</dbReference>
<organism evidence="7">
    <name type="scientific">Oryza meridionalis</name>
    <dbReference type="NCBI Taxonomy" id="40149"/>
    <lineage>
        <taxon>Eukaryota</taxon>
        <taxon>Viridiplantae</taxon>
        <taxon>Streptophyta</taxon>
        <taxon>Embryophyta</taxon>
        <taxon>Tracheophyta</taxon>
        <taxon>Spermatophyta</taxon>
        <taxon>Magnoliopsida</taxon>
        <taxon>Liliopsida</taxon>
        <taxon>Poales</taxon>
        <taxon>Poaceae</taxon>
        <taxon>BOP clade</taxon>
        <taxon>Oryzoideae</taxon>
        <taxon>Oryzeae</taxon>
        <taxon>Oryzinae</taxon>
        <taxon>Oryza</taxon>
    </lineage>
</organism>
<feature type="domain" description="Band 7" evidence="6">
    <location>
        <begin position="358"/>
        <end position="524"/>
    </location>
</feature>
<dbReference type="Pfam" id="PF01145">
    <property type="entry name" value="Band_7"/>
    <property type="match status" value="1"/>
</dbReference>
<feature type="compositionally biased region" description="Gly residues" evidence="4">
    <location>
        <begin position="95"/>
        <end position="131"/>
    </location>
</feature>
<feature type="region of interest" description="Disordered" evidence="4">
    <location>
        <begin position="265"/>
        <end position="324"/>
    </location>
</feature>
<feature type="region of interest" description="Disordered" evidence="4">
    <location>
        <begin position="72"/>
        <end position="132"/>
    </location>
</feature>
<dbReference type="EnsemblPlants" id="OMERI03G35490.1">
    <property type="protein sequence ID" value="OMERI03G35490.1"/>
    <property type="gene ID" value="OMERI03G35490"/>
</dbReference>
<dbReference type="Gramene" id="OMERI03G35490.1">
    <property type="protein sequence ID" value="OMERI03G35490.1"/>
    <property type="gene ID" value="OMERI03G35490"/>
</dbReference>
<reference evidence="7" key="1">
    <citation type="submission" date="2015-04" db="UniProtKB">
        <authorList>
            <consortium name="EnsemblPlants"/>
        </authorList>
    </citation>
    <scope>IDENTIFICATION</scope>
</reference>
<keyword evidence="5" id="KW-1133">Transmembrane helix</keyword>
<dbReference type="PANTHER" id="PTHR23222:SF39">
    <property type="entry name" value="PROHIBITIN"/>
    <property type="match status" value="1"/>
</dbReference>
<comment type="similarity">
    <text evidence="2">Belongs to the prohibitin family.</text>
</comment>
<feature type="transmembrane region" description="Helical" evidence="5">
    <location>
        <begin position="239"/>
        <end position="259"/>
    </location>
</feature>
<dbReference type="Proteomes" id="UP000008021">
    <property type="component" value="Chromosome 3"/>
</dbReference>
<evidence type="ECO:0000256" key="1">
    <source>
        <dbReference type="ARBA" id="ARBA00004140"/>
    </source>
</evidence>
<comment type="subcellular location">
    <subcellularLocation>
        <location evidence="1">Mitochondrion inner membrane</location>
        <topology evidence="1">Single-pass type II membrane protein</topology>
    </subcellularLocation>
</comment>
<accession>A0A0E0D8N7</accession>
<dbReference type="GO" id="GO:0005743">
    <property type="term" value="C:mitochondrial inner membrane"/>
    <property type="evidence" value="ECO:0007669"/>
    <property type="project" value="UniProtKB-SubCell"/>
</dbReference>
<name>A0A0E0D8N7_9ORYZ</name>
<dbReference type="InterPro" id="IPR000163">
    <property type="entry name" value="Prohibitin"/>
</dbReference>
<feature type="compositionally biased region" description="Acidic residues" evidence="4">
    <location>
        <begin position="304"/>
        <end position="321"/>
    </location>
</feature>
<comment type="subunit">
    <text evidence="3">Component of a prohibitin multimeric complex in mitochondrial membranes.</text>
</comment>
<evidence type="ECO:0000313" key="8">
    <source>
        <dbReference type="Proteomes" id="UP000008021"/>
    </source>
</evidence>
<dbReference type="PANTHER" id="PTHR23222">
    <property type="entry name" value="PROHIBITIN"/>
    <property type="match status" value="1"/>
</dbReference>
<keyword evidence="8" id="KW-1185">Reference proteome</keyword>
<dbReference type="CDD" id="cd03401">
    <property type="entry name" value="SPFH_prohibitin"/>
    <property type="match status" value="1"/>
</dbReference>
<dbReference type="STRING" id="40149.A0A0E0D8N7"/>
<evidence type="ECO:0000313" key="7">
    <source>
        <dbReference type="EnsemblPlants" id="OMERI03G35490.1"/>
    </source>
</evidence>
<evidence type="ECO:0000256" key="4">
    <source>
        <dbReference type="SAM" id="MobiDB-lite"/>
    </source>
</evidence>
<keyword evidence="5" id="KW-0812">Transmembrane</keyword>
<evidence type="ECO:0000259" key="6">
    <source>
        <dbReference type="SMART" id="SM00244"/>
    </source>
</evidence>
<evidence type="ECO:0000256" key="2">
    <source>
        <dbReference type="ARBA" id="ARBA00009658"/>
    </source>
</evidence>
<feature type="compositionally biased region" description="Pro residues" evidence="4">
    <location>
        <begin position="270"/>
        <end position="283"/>
    </location>
</feature>
<dbReference type="InterPro" id="IPR001107">
    <property type="entry name" value="Band_7"/>
</dbReference>
<proteinExistence type="inferred from homology"/>
<dbReference type="GO" id="GO:0007005">
    <property type="term" value="P:mitochondrion organization"/>
    <property type="evidence" value="ECO:0007669"/>
    <property type="project" value="TreeGrafter"/>
</dbReference>
<keyword evidence="5" id="KW-0472">Membrane</keyword>
<dbReference type="SMART" id="SM00244">
    <property type="entry name" value="PHB"/>
    <property type="match status" value="1"/>
</dbReference>
<dbReference type="AlphaFoldDB" id="A0A0E0D8N7"/>
<sequence>MKTNLINIFTNSQFFMTIWIPGGRKKYYKQYLGKRPRATKLKVGQPPKSPQIGIAIRADRIGDRRSLIKANRSGQSWRRYPIQSDPIPPKKEIRGGGGFGSGGGGKRGSGGGCGGGGGGGGGGGSSGGGGSEVLERRVTEVLQVYGLPGKLPELRLPGVLPKPEPRLPDEPKPPSWMVFMEAPLPPPSLSYEDGGNGDSNHTITMVVADVHSEPPLSGWWLARILLRWRRKIEELPRHVIYVIGAAAIVGTGYIIYLLVKRRRRPRDARPPLPGNGGQPPPGGDHPQAPKLKHLPDDRAASGGDDAEYDEDQGPGDGDETGGEGSAAYGLHDIAAFAVAFSNSPTGPTLAVENNPAFLALQQIKVAREICNNKAVRLLQLLNPEKSHFSIPWFERLTIFDVCPRPNLVESTSGSRDLQMVRPGLGVLTRPLPTKYRSLGDNFCERVLTSLMHETLKAVVAQYNASQLIIPRESFRKEFTHAIETKQVDEQEAQRAKFIVEKAEQHKRKAVITEQACLNRVKLRVHWSSLQLEEEELGIFEKVTYLTRCSHSSPVILDVGFTTTEENNTSRDEFSLLK</sequence>